<feature type="transmembrane region" description="Helical" evidence="4">
    <location>
        <begin position="32"/>
        <end position="50"/>
    </location>
</feature>
<name>A0ABM3YQB7_PANGU</name>
<dbReference type="InterPro" id="IPR016187">
    <property type="entry name" value="CTDL_fold"/>
</dbReference>
<keyword evidence="4" id="KW-0812">Transmembrane</keyword>
<dbReference type="RefSeq" id="XP_060538316.1">
    <property type="nucleotide sequence ID" value="XM_060682333.1"/>
</dbReference>
<comment type="subcellular location">
    <subcellularLocation>
        <location evidence="1">Secreted</location>
    </subcellularLocation>
</comment>
<dbReference type="RefSeq" id="XP_060538317.1">
    <property type="nucleotide sequence ID" value="XM_060682334.1"/>
</dbReference>
<evidence type="ECO:0000256" key="1">
    <source>
        <dbReference type="ARBA" id="ARBA00004613"/>
    </source>
</evidence>
<dbReference type="InterPro" id="IPR016186">
    <property type="entry name" value="C-type_lectin-like/link_sf"/>
</dbReference>
<dbReference type="SUPFAM" id="SSF56436">
    <property type="entry name" value="C-type lectin-like"/>
    <property type="match status" value="1"/>
</dbReference>
<dbReference type="PANTHER" id="PTHR22803">
    <property type="entry name" value="MANNOSE, PHOSPHOLIPASE, LECTIN RECEPTOR RELATED"/>
    <property type="match status" value="1"/>
</dbReference>
<dbReference type="Proteomes" id="UP001652622">
    <property type="component" value="Unplaced"/>
</dbReference>
<evidence type="ECO:0000313" key="6">
    <source>
        <dbReference type="Proteomes" id="UP001652622"/>
    </source>
</evidence>
<reference evidence="7 8" key="1">
    <citation type="submission" date="2025-05" db="UniProtKB">
        <authorList>
            <consortium name="RefSeq"/>
        </authorList>
    </citation>
    <scope>IDENTIFICATION</scope>
    <source>
        <tissue evidence="7 8">Blood</tissue>
    </source>
</reference>
<evidence type="ECO:0000313" key="7">
    <source>
        <dbReference type="RefSeq" id="XP_060538316.1"/>
    </source>
</evidence>
<feature type="domain" description="C-type lectin" evidence="5">
    <location>
        <begin position="124"/>
        <end position="243"/>
    </location>
</feature>
<keyword evidence="4" id="KW-1133">Transmembrane helix</keyword>
<keyword evidence="4" id="KW-0472">Membrane</keyword>
<dbReference type="InterPro" id="IPR001304">
    <property type="entry name" value="C-type_lectin-like"/>
</dbReference>
<dbReference type="GeneID" id="132709237"/>
<dbReference type="SMART" id="SM00034">
    <property type="entry name" value="CLECT"/>
    <property type="match status" value="1"/>
</dbReference>
<keyword evidence="6" id="KW-1185">Reference proteome</keyword>
<evidence type="ECO:0000256" key="2">
    <source>
        <dbReference type="ARBA" id="ARBA00022525"/>
    </source>
</evidence>
<dbReference type="Gene3D" id="3.10.100.10">
    <property type="entry name" value="Mannose-Binding Protein A, subunit A"/>
    <property type="match status" value="1"/>
</dbReference>
<sequence>MAPKPPPKPPPPKNVFERFSDYLDSDRGKRRTTILVLLFFVLAVVMYCMYKTELNKGQELIVAVASIRKFALEYDPSLYDKNDMEILAAVHLHTLHLLNWTLKNEKLQNELDILIEMLPGWQAFESNLYYFSDIRKSWHAAREDCLARHTADLVSCRYGEEQGFLDMMAAQNKREYWIGLRKNSSATNGLLWLAGFHAGTTYWARDQPNSGDEESCIATFSDCSLKACWHDAPCNEARYFCCKMIPEDMWFY</sequence>
<evidence type="ECO:0000256" key="3">
    <source>
        <dbReference type="ARBA" id="ARBA00023157"/>
    </source>
</evidence>
<evidence type="ECO:0000259" key="5">
    <source>
        <dbReference type="PROSITE" id="PS50041"/>
    </source>
</evidence>
<proteinExistence type="predicted"/>
<gene>
    <name evidence="7 8" type="primary">LOC132709237</name>
</gene>
<accession>A0ABM3YQB7</accession>
<organism evidence="6 8">
    <name type="scientific">Pantherophis guttatus</name>
    <name type="common">Corn snake</name>
    <name type="synonym">Elaphe guttata</name>
    <dbReference type="NCBI Taxonomy" id="94885"/>
    <lineage>
        <taxon>Eukaryota</taxon>
        <taxon>Metazoa</taxon>
        <taxon>Chordata</taxon>
        <taxon>Craniata</taxon>
        <taxon>Vertebrata</taxon>
        <taxon>Euteleostomi</taxon>
        <taxon>Lepidosauria</taxon>
        <taxon>Squamata</taxon>
        <taxon>Bifurcata</taxon>
        <taxon>Unidentata</taxon>
        <taxon>Episquamata</taxon>
        <taxon>Toxicofera</taxon>
        <taxon>Serpentes</taxon>
        <taxon>Colubroidea</taxon>
        <taxon>Colubridae</taxon>
        <taxon>Colubrinae</taxon>
        <taxon>Pantherophis</taxon>
    </lineage>
</organism>
<dbReference type="InterPro" id="IPR050111">
    <property type="entry name" value="C-type_lectin/snaclec_domain"/>
</dbReference>
<evidence type="ECO:0000256" key="4">
    <source>
        <dbReference type="SAM" id="Phobius"/>
    </source>
</evidence>
<dbReference type="Pfam" id="PF00059">
    <property type="entry name" value="Lectin_C"/>
    <property type="match status" value="1"/>
</dbReference>
<evidence type="ECO:0000313" key="8">
    <source>
        <dbReference type="RefSeq" id="XP_060538317.1"/>
    </source>
</evidence>
<keyword evidence="2" id="KW-0964">Secreted</keyword>
<protein>
    <submittedName>
        <fullName evidence="7 8">C-type lectin domain family 4 member K-like isoform X1</fullName>
    </submittedName>
</protein>
<keyword evidence="3" id="KW-1015">Disulfide bond</keyword>
<dbReference type="PROSITE" id="PS50041">
    <property type="entry name" value="C_TYPE_LECTIN_2"/>
    <property type="match status" value="1"/>
</dbReference>